<feature type="region of interest" description="Disordered" evidence="1">
    <location>
        <begin position="23"/>
        <end position="133"/>
    </location>
</feature>
<gene>
    <name evidence="3" type="ORF">HRG_06129</name>
</gene>
<evidence type="ECO:0000313" key="4">
    <source>
        <dbReference type="Proteomes" id="UP000824596"/>
    </source>
</evidence>
<keyword evidence="4" id="KW-1185">Reference proteome</keyword>
<dbReference type="AlphaFoldDB" id="A0A9P8SIW6"/>
<accession>A0A9P8SIW6</accession>
<reference evidence="3" key="1">
    <citation type="submission" date="2021-09" db="EMBL/GenBank/DDBJ databases">
        <title>A high-quality genome of the endoparasitic fungus Hirsutella rhossiliensis with a comparison of Hirsutella genomes reveals transposable elements contributing to genome size variation.</title>
        <authorList>
            <person name="Lin R."/>
            <person name="Jiao Y."/>
            <person name="Sun X."/>
            <person name="Ling J."/>
            <person name="Xie B."/>
            <person name="Cheng X."/>
        </authorList>
    </citation>
    <scope>NUCLEOTIDE SEQUENCE</scope>
    <source>
        <strain evidence="3">HR02</strain>
    </source>
</reference>
<evidence type="ECO:0000256" key="1">
    <source>
        <dbReference type="SAM" id="MobiDB-lite"/>
    </source>
</evidence>
<feature type="compositionally biased region" description="Low complexity" evidence="1">
    <location>
        <begin position="50"/>
        <end position="68"/>
    </location>
</feature>
<dbReference type="EMBL" id="JAIZPD010000005">
    <property type="protein sequence ID" value="KAH0963619.1"/>
    <property type="molecule type" value="Genomic_DNA"/>
</dbReference>
<protein>
    <submittedName>
        <fullName evidence="3">Uncharacterized protein</fullName>
    </submittedName>
</protein>
<evidence type="ECO:0000256" key="2">
    <source>
        <dbReference type="SAM" id="SignalP"/>
    </source>
</evidence>
<dbReference type="GeneID" id="68355258"/>
<feature type="compositionally biased region" description="Basic residues" evidence="1">
    <location>
        <begin position="73"/>
        <end position="85"/>
    </location>
</feature>
<feature type="signal peptide" evidence="2">
    <location>
        <begin position="1"/>
        <end position="19"/>
    </location>
</feature>
<dbReference type="Proteomes" id="UP000824596">
    <property type="component" value="Unassembled WGS sequence"/>
</dbReference>
<organism evidence="3 4">
    <name type="scientific">Hirsutella rhossiliensis</name>
    <dbReference type="NCBI Taxonomy" id="111463"/>
    <lineage>
        <taxon>Eukaryota</taxon>
        <taxon>Fungi</taxon>
        <taxon>Dikarya</taxon>
        <taxon>Ascomycota</taxon>
        <taxon>Pezizomycotina</taxon>
        <taxon>Sordariomycetes</taxon>
        <taxon>Hypocreomycetidae</taxon>
        <taxon>Hypocreales</taxon>
        <taxon>Ophiocordycipitaceae</taxon>
        <taxon>Hirsutella</taxon>
    </lineage>
</organism>
<feature type="compositionally biased region" description="Basic residues" evidence="1">
    <location>
        <begin position="115"/>
        <end position="133"/>
    </location>
</feature>
<dbReference type="RefSeq" id="XP_044721132.1">
    <property type="nucleotide sequence ID" value="XM_044864600.1"/>
</dbReference>
<name>A0A9P8SIW6_9HYPO</name>
<evidence type="ECO:0000313" key="3">
    <source>
        <dbReference type="EMBL" id="KAH0963619.1"/>
    </source>
</evidence>
<feature type="chain" id="PRO_5040377608" evidence="2">
    <location>
        <begin position="20"/>
        <end position="133"/>
    </location>
</feature>
<comment type="caution">
    <text evidence="3">The sequence shown here is derived from an EMBL/GenBank/DDBJ whole genome shotgun (WGS) entry which is preliminary data.</text>
</comment>
<feature type="compositionally biased region" description="Low complexity" evidence="1">
    <location>
        <begin position="86"/>
        <end position="96"/>
    </location>
</feature>
<sequence>MKASAVAYLLTCLVGTALAVPAGDQAWGPDKREITEPSHSLNARRTEDIASVSNANAATNGAADQATVETRDPKKKKKKGKKGAKKANAAQAAGAKAAKRELSGEDEGSLQARDPKKKKGKKAAKKANKANAA</sequence>
<proteinExistence type="predicted"/>
<keyword evidence="2" id="KW-0732">Signal</keyword>